<evidence type="ECO:0000313" key="2">
    <source>
        <dbReference type="Proteomes" id="UP000237662"/>
    </source>
</evidence>
<accession>A0A2S6I600</accession>
<evidence type="ECO:0008006" key="3">
    <source>
        <dbReference type="Google" id="ProtNLM"/>
    </source>
</evidence>
<gene>
    <name evidence="1" type="ORF">CLV84_3504</name>
</gene>
<protein>
    <recommendedName>
        <fullName evidence="3">Thioredoxin domain-containing protein</fullName>
    </recommendedName>
</protein>
<keyword evidence="2" id="KW-1185">Reference proteome</keyword>
<name>A0A2S6I600_9BACT</name>
<proteinExistence type="predicted"/>
<reference evidence="1 2" key="1">
    <citation type="submission" date="2018-02" db="EMBL/GenBank/DDBJ databases">
        <title>Genomic Encyclopedia of Archaeal and Bacterial Type Strains, Phase II (KMG-II): from individual species to whole genera.</title>
        <authorList>
            <person name="Goeker M."/>
        </authorList>
    </citation>
    <scope>NUCLEOTIDE SEQUENCE [LARGE SCALE GENOMIC DNA]</scope>
    <source>
        <strain evidence="1 2">DSM 29526</strain>
    </source>
</reference>
<dbReference type="EMBL" id="PTJC01000006">
    <property type="protein sequence ID" value="PPK86570.1"/>
    <property type="molecule type" value="Genomic_DNA"/>
</dbReference>
<dbReference type="Proteomes" id="UP000237662">
    <property type="component" value="Unassembled WGS sequence"/>
</dbReference>
<sequence>MAVMLLSCQSEKVAEVVPAAIPSATVSGDLVGAAGEFITLFAGPWLRGNLDPSGYRTQGMRIGEDGTFGFTIDRVTKGQHYALRTETGFLDLVLFPGDDLKIKLDSLGQQKVIVATGRGAGKINFQRLEQMEYDTRRLFESADADIFAERADSMVESRLRLLDAVYAGHADSELIARQPNARDIRELIADSPISLPEYAYLKQVLGAWRLNVTTAWMAEASRNPELANQKIDFAGQAFNPFFTDRYPEPEHLHDFSLANGLQAMLWVQYLHHRATNSGRLITYGNWQERPWDGYTEWETGYLRDHFSDHIHSEYVGGSARWYLSMGSDNRSYYDRLNAEERTAFDAEVAVFTRLLSDGTRRENGFEADSRTLDKTEFQGLLGRYTGEPLLINFWSATYAGSSIVDDIPLMQDFEQRNAGEISVINVCIDSLKHKELWAARVMHGGWDNAEHYFVPIEGNDGMLDAFSSRNLANFCGGGATQAIVDADGNIFREVDSPFYKLAGSLERQQAP</sequence>
<comment type="caution">
    <text evidence="1">The sequence shown here is derived from an EMBL/GenBank/DDBJ whole genome shotgun (WGS) entry which is preliminary data.</text>
</comment>
<dbReference type="AlphaFoldDB" id="A0A2S6I600"/>
<organism evidence="1 2">
    <name type="scientific">Neolewinella xylanilytica</name>
    <dbReference type="NCBI Taxonomy" id="1514080"/>
    <lineage>
        <taxon>Bacteria</taxon>
        <taxon>Pseudomonadati</taxon>
        <taxon>Bacteroidota</taxon>
        <taxon>Saprospiria</taxon>
        <taxon>Saprospirales</taxon>
        <taxon>Lewinellaceae</taxon>
        <taxon>Neolewinella</taxon>
    </lineage>
</organism>
<evidence type="ECO:0000313" key="1">
    <source>
        <dbReference type="EMBL" id="PPK86570.1"/>
    </source>
</evidence>